<dbReference type="PANTHER" id="PTHR46499">
    <property type="entry name" value="QUEUINE TRNA-RIBOSYLTRANSFERASE"/>
    <property type="match status" value="1"/>
</dbReference>
<dbReference type="AlphaFoldDB" id="A0A955RS20"/>
<evidence type="ECO:0000313" key="6">
    <source>
        <dbReference type="Proteomes" id="UP000751518"/>
    </source>
</evidence>
<keyword evidence="3" id="KW-0819">tRNA processing</keyword>
<dbReference type="GO" id="GO:0002099">
    <property type="term" value="P:tRNA wobble guanine modification"/>
    <property type="evidence" value="ECO:0007669"/>
    <property type="project" value="TreeGrafter"/>
</dbReference>
<reference evidence="5" key="2">
    <citation type="journal article" date="2021" name="Microbiome">
        <title>Successional dynamics and alternative stable states in a saline activated sludge microbial community over 9 years.</title>
        <authorList>
            <person name="Wang Y."/>
            <person name="Ye J."/>
            <person name="Ju F."/>
            <person name="Liu L."/>
            <person name="Boyd J.A."/>
            <person name="Deng Y."/>
            <person name="Parks D.H."/>
            <person name="Jiang X."/>
            <person name="Yin X."/>
            <person name="Woodcroft B.J."/>
            <person name="Tyson G.W."/>
            <person name="Hugenholtz P."/>
            <person name="Polz M.F."/>
            <person name="Zhang T."/>
        </authorList>
    </citation>
    <scope>NUCLEOTIDE SEQUENCE</scope>
    <source>
        <strain evidence="5">HKST-UBA03</strain>
    </source>
</reference>
<proteinExistence type="predicted"/>
<accession>A0A955RS20</accession>
<feature type="domain" description="tRNA-guanine(15) transglycosylase-like" evidence="4">
    <location>
        <begin position="17"/>
        <end position="348"/>
    </location>
</feature>
<dbReference type="Proteomes" id="UP000751518">
    <property type="component" value="Unassembled WGS sequence"/>
</dbReference>
<dbReference type="InterPro" id="IPR004803">
    <property type="entry name" value="TGT"/>
</dbReference>
<keyword evidence="1 5" id="KW-0328">Glycosyltransferase</keyword>
<evidence type="ECO:0000259" key="4">
    <source>
        <dbReference type="Pfam" id="PF01702"/>
    </source>
</evidence>
<dbReference type="EMBL" id="JAGQKZ010000015">
    <property type="protein sequence ID" value="MCA9392037.1"/>
    <property type="molecule type" value="Genomic_DNA"/>
</dbReference>
<dbReference type="NCBIfam" id="TIGR00449">
    <property type="entry name" value="tgt_general"/>
    <property type="match status" value="1"/>
</dbReference>
<evidence type="ECO:0000256" key="2">
    <source>
        <dbReference type="ARBA" id="ARBA00022679"/>
    </source>
</evidence>
<dbReference type="EC" id="2.4.2.29" evidence="5"/>
<evidence type="ECO:0000256" key="3">
    <source>
        <dbReference type="ARBA" id="ARBA00022694"/>
    </source>
</evidence>
<reference evidence="5" key="1">
    <citation type="submission" date="2020-04" db="EMBL/GenBank/DDBJ databases">
        <authorList>
            <person name="Zhang T."/>
        </authorList>
    </citation>
    <scope>NUCLEOTIDE SEQUENCE</scope>
    <source>
        <strain evidence="5">HKST-UBA03</strain>
    </source>
</reference>
<name>A0A955RS20_UNCKA</name>
<organism evidence="5 6">
    <name type="scientific">candidate division WWE3 bacterium</name>
    <dbReference type="NCBI Taxonomy" id="2053526"/>
    <lineage>
        <taxon>Bacteria</taxon>
        <taxon>Katanobacteria</taxon>
    </lineage>
</organism>
<evidence type="ECO:0000256" key="1">
    <source>
        <dbReference type="ARBA" id="ARBA00022676"/>
    </source>
</evidence>
<dbReference type="PANTHER" id="PTHR46499:SF1">
    <property type="entry name" value="QUEUINE TRNA-RIBOSYLTRANSFERASE"/>
    <property type="match status" value="1"/>
</dbReference>
<dbReference type="NCBIfam" id="TIGR00430">
    <property type="entry name" value="Q_tRNA_tgt"/>
    <property type="match status" value="1"/>
</dbReference>
<dbReference type="Pfam" id="PF01702">
    <property type="entry name" value="TGT"/>
    <property type="match status" value="1"/>
</dbReference>
<evidence type="ECO:0000313" key="5">
    <source>
        <dbReference type="EMBL" id="MCA9392037.1"/>
    </source>
</evidence>
<dbReference type="GO" id="GO:0005737">
    <property type="term" value="C:cytoplasm"/>
    <property type="evidence" value="ECO:0007669"/>
    <property type="project" value="TreeGrafter"/>
</dbReference>
<gene>
    <name evidence="5" type="primary">tgt</name>
    <name evidence="5" type="ORF">KC614_02420</name>
</gene>
<dbReference type="InterPro" id="IPR002616">
    <property type="entry name" value="tRNA_ribo_trans-like"/>
</dbReference>
<dbReference type="SUPFAM" id="SSF51713">
    <property type="entry name" value="tRNA-guanine transglycosylase"/>
    <property type="match status" value="1"/>
</dbReference>
<dbReference type="GO" id="GO:0008479">
    <property type="term" value="F:tRNA-guanosine(34) queuine transglycosylase activity"/>
    <property type="evidence" value="ECO:0007669"/>
    <property type="project" value="InterPro"/>
</dbReference>
<dbReference type="InterPro" id="IPR036511">
    <property type="entry name" value="TGT-like_sf"/>
</dbReference>
<dbReference type="Gene3D" id="3.20.20.105">
    <property type="entry name" value="Queuine tRNA-ribosyltransferase-like"/>
    <property type="match status" value="1"/>
</dbReference>
<dbReference type="InterPro" id="IPR050076">
    <property type="entry name" value="ArchSynthase1/Queuine_TRR"/>
</dbReference>
<comment type="caution">
    <text evidence="5">The sequence shown here is derived from an EMBL/GenBank/DDBJ whole genome shotgun (WGS) entry which is preliminary data.</text>
</comment>
<sequence>MEDKLDFRLNDTAKDGIRRGQIVTPHGVVKTPAFVPDATYGAVRLLSVNDLENIGIPMVLGNSYHLWLRPGLDLIRQHAGLQDFMNWHKPLLTDSGGYQVYSLVYEKKMGRVVDDGIEFRDHLTGDKYFLTPEQAIENQLTINSDVLVVLDYPVSPDANDTDNEYSVQRTTKWAKRCRIAFDNDSRSEGKLLVAVIQGANSKELRKQSYEELAEIGFDGYAFGGHPENDDIVEYTVGLIPKEKLRYMMGSGVPSDIEKYTKMGWDLFDCVIPTRNARHGLLYTSQGDVRITNSKYQLDKSPVDIDCDCELCTTYTRAYLHHLFRVKEQLGPRLASIHNLRFYVRMMLRLQVNYGS</sequence>
<protein>
    <submittedName>
        <fullName evidence="5">tRNA guanosine(34) transglycosylase Tgt</fullName>
        <ecNumber evidence="5">2.4.2.29</ecNumber>
    </submittedName>
</protein>
<keyword evidence="2 5" id="KW-0808">Transferase</keyword>